<reference evidence="6 7" key="1">
    <citation type="journal article" date="2012" name="Stand. Genomic Sci.">
        <title>Complete genome sequence of the sulfur compounds oxidizing chemolithoautotroph Sulfuricurvum kujiense type strain (YK-1(T)).</title>
        <authorList>
            <person name="Han C."/>
            <person name="Kotsyurbenko O."/>
            <person name="Chertkov O."/>
            <person name="Held B."/>
            <person name="Lapidus A."/>
            <person name="Nolan M."/>
            <person name="Lucas S."/>
            <person name="Hammon N."/>
            <person name="Deshpande S."/>
            <person name="Cheng J.F."/>
            <person name="Tapia R."/>
            <person name="Goodwin L.A."/>
            <person name="Pitluck S."/>
            <person name="Liolios K."/>
            <person name="Pagani I."/>
            <person name="Ivanova N."/>
            <person name="Mavromatis K."/>
            <person name="Mikhailova N."/>
            <person name="Pati A."/>
            <person name="Chen A."/>
            <person name="Palaniappan K."/>
            <person name="Land M."/>
            <person name="Hauser L."/>
            <person name="Chang Y.J."/>
            <person name="Jeffries C.D."/>
            <person name="Brambilla E.M."/>
            <person name="Rohde M."/>
            <person name="Spring S."/>
            <person name="Sikorski J."/>
            <person name="Goker M."/>
            <person name="Woyke T."/>
            <person name="Bristow J."/>
            <person name="Eisen J.A."/>
            <person name="Markowitz V."/>
            <person name="Hugenholtz P."/>
            <person name="Kyrpides N.C."/>
            <person name="Klenk H.P."/>
            <person name="Detter J.C."/>
        </authorList>
    </citation>
    <scope>NUCLEOTIDE SEQUENCE [LARGE SCALE GENOMIC DNA]</scope>
    <source>
        <strain evidence="7">ATCC BAA-921 / DSM 16994 / JCM 11577 / YK-1</strain>
    </source>
</reference>
<dbReference type="GO" id="GO:0003677">
    <property type="term" value="F:DNA binding"/>
    <property type="evidence" value="ECO:0007669"/>
    <property type="project" value="UniProtKB-UniRule"/>
</dbReference>
<evidence type="ECO:0000313" key="6">
    <source>
        <dbReference type="EMBL" id="ADR34463.1"/>
    </source>
</evidence>
<dbReference type="Pfam" id="PF00440">
    <property type="entry name" value="TetR_N"/>
    <property type="match status" value="1"/>
</dbReference>
<evidence type="ECO:0000313" key="7">
    <source>
        <dbReference type="Proteomes" id="UP000008721"/>
    </source>
</evidence>
<dbReference type="InterPro" id="IPR009057">
    <property type="entry name" value="Homeodomain-like_sf"/>
</dbReference>
<name>E4U1C6_SULKY</name>
<evidence type="ECO:0000256" key="2">
    <source>
        <dbReference type="ARBA" id="ARBA00023125"/>
    </source>
</evidence>
<dbReference type="STRING" id="709032.Sulku_1803"/>
<dbReference type="RefSeq" id="WP_013460660.1">
    <property type="nucleotide sequence ID" value="NC_014762.1"/>
</dbReference>
<dbReference type="Gene3D" id="1.10.357.10">
    <property type="entry name" value="Tetracycline Repressor, domain 2"/>
    <property type="match status" value="1"/>
</dbReference>
<dbReference type="PANTHER" id="PTHR47506">
    <property type="entry name" value="TRANSCRIPTIONAL REGULATORY PROTEIN"/>
    <property type="match status" value="1"/>
</dbReference>
<dbReference type="PANTHER" id="PTHR47506:SF6">
    <property type="entry name" value="HTH-TYPE TRANSCRIPTIONAL REPRESSOR NEMR"/>
    <property type="match status" value="1"/>
</dbReference>
<evidence type="ECO:0000256" key="1">
    <source>
        <dbReference type="ARBA" id="ARBA00023015"/>
    </source>
</evidence>
<keyword evidence="7" id="KW-1185">Reference proteome</keyword>
<dbReference type="Proteomes" id="UP000008721">
    <property type="component" value="Chromosome"/>
</dbReference>
<keyword evidence="3" id="KW-0804">Transcription</keyword>
<dbReference type="PROSITE" id="PS50977">
    <property type="entry name" value="HTH_TETR_2"/>
    <property type="match status" value="1"/>
</dbReference>
<dbReference type="AlphaFoldDB" id="E4U1C6"/>
<feature type="DNA-binding region" description="H-T-H motif" evidence="4">
    <location>
        <begin position="31"/>
        <end position="50"/>
    </location>
</feature>
<organism evidence="6 7">
    <name type="scientific">Sulfuricurvum kujiense (strain ATCC BAA-921 / DSM 16994 / JCM 11577 / YK-1)</name>
    <dbReference type="NCBI Taxonomy" id="709032"/>
    <lineage>
        <taxon>Bacteria</taxon>
        <taxon>Pseudomonadati</taxon>
        <taxon>Campylobacterota</taxon>
        <taxon>Epsilonproteobacteria</taxon>
        <taxon>Campylobacterales</taxon>
        <taxon>Sulfurimonadaceae</taxon>
        <taxon>Sulfuricurvum</taxon>
    </lineage>
</organism>
<dbReference type="eggNOG" id="COG1309">
    <property type="taxonomic scope" value="Bacteria"/>
</dbReference>
<evidence type="ECO:0000256" key="4">
    <source>
        <dbReference type="PROSITE-ProRule" id="PRU00335"/>
    </source>
</evidence>
<dbReference type="Gene3D" id="1.10.10.60">
    <property type="entry name" value="Homeodomain-like"/>
    <property type="match status" value="1"/>
</dbReference>
<dbReference type="OrthoDB" id="9809994at2"/>
<evidence type="ECO:0000256" key="3">
    <source>
        <dbReference type="ARBA" id="ARBA00023163"/>
    </source>
</evidence>
<accession>E4U1C6</accession>
<sequence>MPKIVDFEKRIEEICDLAYFTFIEVGVKNFSLNSFISSLKMSKGQFYYYFNTKEDLVFEVVKRKSYKLIEHAKDEIAKQTSFRDKLFKFFTRHIDDVGQAHQMCNKIINDVLHMYLNTTNPQIRKFNEEIYAVMFEIIDKIFEDEIIKKGLPQEYKKHARIAMAVSDGMYLQSLILRDYDVKNEFENYLNYIVKIFEG</sequence>
<dbReference type="EMBL" id="CP002355">
    <property type="protein sequence ID" value="ADR34463.1"/>
    <property type="molecule type" value="Genomic_DNA"/>
</dbReference>
<keyword evidence="2 4" id="KW-0238">DNA-binding</keyword>
<proteinExistence type="predicted"/>
<gene>
    <name evidence="6" type="ordered locus">Sulku_1803</name>
</gene>
<protein>
    <submittedName>
        <fullName evidence="6">Regulatory protein TetR</fullName>
    </submittedName>
</protein>
<keyword evidence="1" id="KW-0805">Transcription regulation</keyword>
<dbReference type="HOGENOM" id="CLU_1375740_0_0_7"/>
<evidence type="ECO:0000259" key="5">
    <source>
        <dbReference type="PROSITE" id="PS50977"/>
    </source>
</evidence>
<dbReference type="SUPFAM" id="SSF46689">
    <property type="entry name" value="Homeodomain-like"/>
    <property type="match status" value="1"/>
</dbReference>
<feature type="domain" description="HTH tetR-type" evidence="5">
    <location>
        <begin position="8"/>
        <end position="68"/>
    </location>
</feature>
<dbReference type="KEGG" id="sku:Sulku_1803"/>
<dbReference type="InterPro" id="IPR001647">
    <property type="entry name" value="HTH_TetR"/>
</dbReference>